<accession>A0A016SGT3</accession>
<organism evidence="1 2">
    <name type="scientific">Ancylostoma ceylanicum</name>
    <dbReference type="NCBI Taxonomy" id="53326"/>
    <lineage>
        <taxon>Eukaryota</taxon>
        <taxon>Metazoa</taxon>
        <taxon>Ecdysozoa</taxon>
        <taxon>Nematoda</taxon>
        <taxon>Chromadorea</taxon>
        <taxon>Rhabditida</taxon>
        <taxon>Rhabditina</taxon>
        <taxon>Rhabditomorpha</taxon>
        <taxon>Strongyloidea</taxon>
        <taxon>Ancylostomatidae</taxon>
        <taxon>Ancylostomatinae</taxon>
        <taxon>Ancylostoma</taxon>
    </lineage>
</organism>
<dbReference type="AlphaFoldDB" id="A0A016SGT3"/>
<reference evidence="2" key="1">
    <citation type="journal article" date="2015" name="Nat. Genet.">
        <title>The genome and transcriptome of the zoonotic hookworm Ancylostoma ceylanicum identify infection-specific gene families.</title>
        <authorList>
            <person name="Schwarz E.M."/>
            <person name="Hu Y."/>
            <person name="Antoshechkin I."/>
            <person name="Miller M.M."/>
            <person name="Sternberg P.W."/>
            <person name="Aroian R.V."/>
        </authorList>
    </citation>
    <scope>NUCLEOTIDE SEQUENCE</scope>
    <source>
        <strain evidence="2">HY135</strain>
    </source>
</reference>
<gene>
    <name evidence="1" type="primary">Acey_s0230.g2970</name>
    <name evidence="1" type="ORF">Y032_0230g2970</name>
</gene>
<evidence type="ECO:0000313" key="2">
    <source>
        <dbReference type="Proteomes" id="UP000024635"/>
    </source>
</evidence>
<evidence type="ECO:0000313" key="1">
    <source>
        <dbReference type="EMBL" id="EYB89582.1"/>
    </source>
</evidence>
<dbReference type="Proteomes" id="UP000024635">
    <property type="component" value="Unassembled WGS sequence"/>
</dbReference>
<name>A0A016SGT3_9BILA</name>
<protein>
    <submittedName>
        <fullName evidence="1">Uncharacterized protein</fullName>
    </submittedName>
</protein>
<dbReference type="EMBL" id="JARK01001566">
    <property type="protein sequence ID" value="EYB89582.1"/>
    <property type="molecule type" value="Genomic_DNA"/>
</dbReference>
<dbReference type="OrthoDB" id="10250638at2759"/>
<keyword evidence="2" id="KW-1185">Reference proteome</keyword>
<sequence length="99" mass="11258">MTGSVFLSSITFMISALERASMSESLRPVPRSPVFTCELLSMSLLDGFILEFLEEELRVTRWVDPAIVVKAIDAKLMASRRRYQVGYENYKTETSGYSH</sequence>
<comment type="caution">
    <text evidence="1">The sequence shown here is derived from an EMBL/GenBank/DDBJ whole genome shotgun (WGS) entry which is preliminary data.</text>
</comment>
<proteinExistence type="predicted"/>